<organism evidence="3 4">
    <name type="scientific">Extremus antarcticus</name>
    <dbReference type="NCBI Taxonomy" id="702011"/>
    <lineage>
        <taxon>Eukaryota</taxon>
        <taxon>Fungi</taxon>
        <taxon>Dikarya</taxon>
        <taxon>Ascomycota</taxon>
        <taxon>Pezizomycotina</taxon>
        <taxon>Dothideomycetes</taxon>
        <taxon>Dothideomycetidae</taxon>
        <taxon>Mycosphaerellales</taxon>
        <taxon>Extremaceae</taxon>
        <taxon>Extremus</taxon>
    </lineage>
</organism>
<evidence type="ECO:0000313" key="3">
    <source>
        <dbReference type="EMBL" id="KAK3051162.1"/>
    </source>
</evidence>
<evidence type="ECO:0000313" key="4">
    <source>
        <dbReference type="Proteomes" id="UP001271007"/>
    </source>
</evidence>
<sequence>MATTWYTGFDSLSKGSVTNTSASHVLYPHSQHGVFEASTAQPDDEDRLYQKLLSIRFTMASDAPEDSSRPAAPSSHEPRTETEHEVTRLSRRIMELLNARAYDDPFFPTQVSPSVYISLNGRIGNGIDDLINFHRSDADLNPQHHCSDETITVTANEAQGTATTITNQVARHLGGDHLRGQRRSGTILWSWRRVEGTWMLQSCSLMAPPTASNAPQDSSPVTTLPPQSPTNTDVEIIRLTRRIIDLQNARSFDDPFSWDHVSPSVFVDYNGERISSGLEDFLGYYKSEASVNPSFFCDVQTITAMANDQRGTATAISTHISKAFADEQLQTKRKAATILWSWKKVEETWWLQSCTSMVGKIHSHDVAILKADLEQFQ</sequence>
<dbReference type="AlphaFoldDB" id="A0AAJ0GCU8"/>
<dbReference type="Gene3D" id="3.10.450.50">
    <property type="match status" value="1"/>
</dbReference>
<gene>
    <name evidence="3" type="ORF">LTR09_007558</name>
</gene>
<dbReference type="Pfam" id="PF13577">
    <property type="entry name" value="SnoaL_4"/>
    <property type="match status" value="1"/>
</dbReference>
<accession>A0AAJ0GCU8</accession>
<feature type="region of interest" description="Disordered" evidence="1">
    <location>
        <begin position="60"/>
        <end position="87"/>
    </location>
</feature>
<evidence type="ECO:0000256" key="1">
    <source>
        <dbReference type="SAM" id="MobiDB-lite"/>
    </source>
</evidence>
<evidence type="ECO:0000259" key="2">
    <source>
        <dbReference type="Pfam" id="PF13577"/>
    </source>
</evidence>
<dbReference type="InterPro" id="IPR037401">
    <property type="entry name" value="SnoaL-like"/>
</dbReference>
<feature type="region of interest" description="Disordered" evidence="1">
    <location>
        <begin position="209"/>
        <end position="230"/>
    </location>
</feature>
<dbReference type="EMBL" id="JAWDJX010000027">
    <property type="protein sequence ID" value="KAK3051162.1"/>
    <property type="molecule type" value="Genomic_DNA"/>
</dbReference>
<keyword evidence="4" id="KW-1185">Reference proteome</keyword>
<reference evidence="3" key="1">
    <citation type="submission" date="2023-04" db="EMBL/GenBank/DDBJ databases">
        <title>Black Yeasts Isolated from many extreme environments.</title>
        <authorList>
            <person name="Coleine C."/>
            <person name="Stajich J.E."/>
            <person name="Selbmann L."/>
        </authorList>
    </citation>
    <scope>NUCLEOTIDE SEQUENCE</scope>
    <source>
        <strain evidence="3">CCFEE 5312</strain>
    </source>
</reference>
<dbReference type="Proteomes" id="UP001271007">
    <property type="component" value="Unassembled WGS sequence"/>
</dbReference>
<protein>
    <recommendedName>
        <fullName evidence="2">SnoaL-like domain-containing protein</fullName>
    </recommendedName>
</protein>
<dbReference type="SUPFAM" id="SSF54427">
    <property type="entry name" value="NTF2-like"/>
    <property type="match status" value="1"/>
</dbReference>
<name>A0AAJ0GCU8_9PEZI</name>
<dbReference type="InterPro" id="IPR032710">
    <property type="entry name" value="NTF2-like_dom_sf"/>
</dbReference>
<feature type="domain" description="SnoaL-like" evidence="2">
    <location>
        <begin position="80"/>
        <end position="202"/>
    </location>
</feature>
<proteinExistence type="predicted"/>
<feature type="compositionally biased region" description="Basic and acidic residues" evidence="1">
    <location>
        <begin position="76"/>
        <end position="87"/>
    </location>
</feature>
<comment type="caution">
    <text evidence="3">The sequence shown here is derived from an EMBL/GenBank/DDBJ whole genome shotgun (WGS) entry which is preliminary data.</text>
</comment>